<evidence type="ECO:0008006" key="8">
    <source>
        <dbReference type="Google" id="ProtNLM"/>
    </source>
</evidence>
<evidence type="ECO:0000256" key="4">
    <source>
        <dbReference type="ARBA" id="ARBA00023136"/>
    </source>
</evidence>
<name>A0A7W3TF69_9ACTN</name>
<keyword evidence="4 5" id="KW-0472">Membrane</keyword>
<dbReference type="EMBL" id="VKHT01000584">
    <property type="protein sequence ID" value="MBB0245723.1"/>
    <property type="molecule type" value="Genomic_DNA"/>
</dbReference>
<feature type="transmembrane region" description="Helical" evidence="5">
    <location>
        <begin position="12"/>
        <end position="34"/>
    </location>
</feature>
<evidence type="ECO:0000313" key="6">
    <source>
        <dbReference type="EMBL" id="MBB0245723.1"/>
    </source>
</evidence>
<sequence>MRIVSRRVSAWIGACHPLPVVAVTAVTAGLAVAVGHTHGGTLLVTAAVLAGQLSVGWLNDLVDAERDARVGRTDKPVARGLVSRRAVAVATVLAAGTALALSVAAGLLAAAAHLIALVFAWAYDLGVKSTRWSVVSYAVSFGLLPAFVVLALPGAPWPPWWLPAAGALMGCAAHFLNVLPDLADDAAVGVRGLPHRWGAAVSRVVAGFLVLGAAGLLVTGPAGSDGVTADGRVAVLPVAALVVGAGLVRGRRPGSRAAFNAVLVVAVAAVGLLLLAGPAAVAPG</sequence>
<comment type="subcellular location">
    <subcellularLocation>
        <location evidence="1">Membrane</location>
        <topology evidence="1">Multi-pass membrane protein</topology>
    </subcellularLocation>
</comment>
<dbReference type="Proteomes" id="UP000538929">
    <property type="component" value="Unassembled WGS sequence"/>
</dbReference>
<dbReference type="InterPro" id="IPR000537">
    <property type="entry name" value="UbiA_prenyltransferase"/>
</dbReference>
<dbReference type="Pfam" id="PF01040">
    <property type="entry name" value="UbiA"/>
    <property type="match status" value="1"/>
</dbReference>
<proteinExistence type="predicted"/>
<organism evidence="6 7">
    <name type="scientific">Streptomyces alkaliphilus</name>
    <dbReference type="NCBI Taxonomy" id="1472722"/>
    <lineage>
        <taxon>Bacteria</taxon>
        <taxon>Bacillati</taxon>
        <taxon>Actinomycetota</taxon>
        <taxon>Actinomycetes</taxon>
        <taxon>Kitasatosporales</taxon>
        <taxon>Streptomycetaceae</taxon>
        <taxon>Streptomyces</taxon>
    </lineage>
</organism>
<gene>
    <name evidence="6" type="ORF">FNQ90_16835</name>
</gene>
<feature type="transmembrane region" description="Helical" evidence="5">
    <location>
        <begin position="134"/>
        <end position="154"/>
    </location>
</feature>
<comment type="caution">
    <text evidence="6">The sequence shown here is derived from an EMBL/GenBank/DDBJ whole genome shotgun (WGS) entry which is preliminary data.</text>
</comment>
<keyword evidence="3 5" id="KW-1133">Transmembrane helix</keyword>
<evidence type="ECO:0000256" key="1">
    <source>
        <dbReference type="ARBA" id="ARBA00004141"/>
    </source>
</evidence>
<reference evidence="7" key="1">
    <citation type="submission" date="2019-10" db="EMBL/GenBank/DDBJ databases">
        <title>Streptomyces sp. nov., a novel actinobacterium isolated from alkaline environment.</title>
        <authorList>
            <person name="Golinska P."/>
        </authorList>
    </citation>
    <scope>NUCLEOTIDE SEQUENCE [LARGE SCALE GENOMIC DNA]</scope>
    <source>
        <strain evidence="7">DSM 42118</strain>
    </source>
</reference>
<feature type="transmembrane region" description="Helical" evidence="5">
    <location>
        <begin position="260"/>
        <end position="281"/>
    </location>
</feature>
<dbReference type="CDD" id="cd13956">
    <property type="entry name" value="PT_UbiA"/>
    <property type="match status" value="1"/>
</dbReference>
<dbReference type="GO" id="GO:0016765">
    <property type="term" value="F:transferase activity, transferring alkyl or aryl (other than methyl) groups"/>
    <property type="evidence" value="ECO:0007669"/>
    <property type="project" value="InterPro"/>
</dbReference>
<evidence type="ECO:0000256" key="3">
    <source>
        <dbReference type="ARBA" id="ARBA00022989"/>
    </source>
</evidence>
<evidence type="ECO:0000313" key="7">
    <source>
        <dbReference type="Proteomes" id="UP000538929"/>
    </source>
</evidence>
<feature type="transmembrane region" description="Helical" evidence="5">
    <location>
        <begin position="107"/>
        <end position="127"/>
    </location>
</feature>
<keyword evidence="2 5" id="KW-0812">Transmembrane</keyword>
<evidence type="ECO:0000256" key="5">
    <source>
        <dbReference type="SAM" id="Phobius"/>
    </source>
</evidence>
<protein>
    <recommendedName>
        <fullName evidence="8">Ubiquinone biosynthesis protein UbiA</fullName>
    </recommendedName>
</protein>
<dbReference type="InterPro" id="IPR044878">
    <property type="entry name" value="UbiA_sf"/>
</dbReference>
<feature type="transmembrane region" description="Helical" evidence="5">
    <location>
        <begin position="200"/>
        <end position="219"/>
    </location>
</feature>
<dbReference type="GO" id="GO:0016020">
    <property type="term" value="C:membrane"/>
    <property type="evidence" value="ECO:0007669"/>
    <property type="project" value="UniProtKB-SubCell"/>
</dbReference>
<keyword evidence="7" id="KW-1185">Reference proteome</keyword>
<feature type="transmembrane region" description="Helical" evidence="5">
    <location>
        <begin position="231"/>
        <end position="248"/>
    </location>
</feature>
<dbReference type="Gene3D" id="1.10.357.140">
    <property type="entry name" value="UbiA prenyltransferase"/>
    <property type="match status" value="1"/>
</dbReference>
<dbReference type="AlphaFoldDB" id="A0A7W3TF69"/>
<evidence type="ECO:0000256" key="2">
    <source>
        <dbReference type="ARBA" id="ARBA00022692"/>
    </source>
</evidence>
<feature type="transmembrane region" description="Helical" evidence="5">
    <location>
        <begin position="160"/>
        <end position="179"/>
    </location>
</feature>
<accession>A0A7W3TF69</accession>